<gene>
    <name evidence="6" type="ORF">LTR25_000511</name>
</gene>
<feature type="domain" description="Peptidase S33 tripeptidyl aminopeptidase-like C-terminal" evidence="5">
    <location>
        <begin position="482"/>
        <end position="595"/>
    </location>
</feature>
<dbReference type="PANTHER" id="PTHR43248:SF25">
    <property type="entry name" value="AB HYDROLASE-1 DOMAIN-CONTAINING PROTEIN-RELATED"/>
    <property type="match status" value="1"/>
</dbReference>
<dbReference type="Pfam" id="PF00561">
    <property type="entry name" value="Abhydrolase_1"/>
    <property type="match status" value="1"/>
</dbReference>
<dbReference type="Pfam" id="PF08386">
    <property type="entry name" value="Abhydrolase_4"/>
    <property type="match status" value="1"/>
</dbReference>
<dbReference type="InterPro" id="IPR013595">
    <property type="entry name" value="Pept_S33_TAP-like_C"/>
</dbReference>
<evidence type="ECO:0000313" key="7">
    <source>
        <dbReference type="Proteomes" id="UP001345827"/>
    </source>
</evidence>
<dbReference type="GO" id="GO:0016787">
    <property type="term" value="F:hydrolase activity"/>
    <property type="evidence" value="ECO:0007669"/>
    <property type="project" value="UniProtKB-KW"/>
</dbReference>
<accession>A0AAV9QNC4</accession>
<evidence type="ECO:0000313" key="6">
    <source>
        <dbReference type="EMBL" id="KAK5545504.1"/>
    </source>
</evidence>
<dbReference type="InterPro" id="IPR051601">
    <property type="entry name" value="Serine_prot/Carboxylest_S33"/>
</dbReference>
<evidence type="ECO:0000259" key="5">
    <source>
        <dbReference type="Pfam" id="PF08386"/>
    </source>
</evidence>
<protein>
    <recommendedName>
        <fullName evidence="8">Peptidase S33 tripeptidyl aminopeptidase-like C-terminal domain-containing protein</fullName>
    </recommendedName>
</protein>
<feature type="domain" description="AB hydrolase-1" evidence="4">
    <location>
        <begin position="95"/>
        <end position="303"/>
    </location>
</feature>
<dbReference type="InterPro" id="IPR000073">
    <property type="entry name" value="AB_hydrolase_1"/>
</dbReference>
<evidence type="ECO:0000259" key="4">
    <source>
        <dbReference type="Pfam" id="PF00561"/>
    </source>
</evidence>
<sequence>MRLRVDLILAALFVRATAAALAASAGRDFSDQYFDWEVIKSTKELEYTNCYGPFQCARLEVPLDWSNSSNPNRVSIAIVRLPAVVYVADESFGGTVVINPGGPGGSGIDSILQGGKALQAIVDGDKHFEILSFDPRGMKFSTPSTACFEDDFFRTVIEIHAINVGSLESNPEALNVKWSIDKGLGRLCREASNGKFQDGSNIHQFVSTAAVAQDMVEIIDQVDSHLRKELSSRKGHVHDHQMPIIDPLRQVPLLNYWGLSYGTLLGNTFASMFPNRIGRMVLDGVVDADDYTATGWTSNLQDNNKTWTKFFEYCFEAGPRCPLFDKSTKCPDEIRAKVETFLFQLRNDPIPLLFNGNLIMLTYHQLKLNIHLALYFPNELWPLLATGLRSLLEGDTPGAISVLESDLWRKPSSGSFTPSTPFHSWRWTSRNQHWSASEPYTPGYPWQLEAAVSVLCGDGDDISSRPKTDFEAIAALLESQSPIVGSIWSEIPMYCIHWPASVRPSLKHRFTGPFQSNLTDYDPRGSPLLFIGNTADPVTPLRNALKMSERHEGSVVITQDVPGHCAATVNPSFCTYEVLKQFFSNGTLPKPGLVCEGARKPWDY</sequence>
<dbReference type="Proteomes" id="UP001345827">
    <property type="component" value="Unassembled WGS sequence"/>
</dbReference>
<keyword evidence="2" id="KW-0378">Hydrolase</keyword>
<dbReference type="AlphaFoldDB" id="A0AAV9QNC4"/>
<keyword evidence="7" id="KW-1185">Reference proteome</keyword>
<dbReference type="SUPFAM" id="SSF53474">
    <property type="entry name" value="alpha/beta-Hydrolases"/>
    <property type="match status" value="1"/>
</dbReference>
<evidence type="ECO:0000256" key="1">
    <source>
        <dbReference type="ARBA" id="ARBA00010088"/>
    </source>
</evidence>
<name>A0AAV9QNC4_9PEZI</name>
<comment type="similarity">
    <text evidence="1">Belongs to the peptidase S33 family.</text>
</comment>
<organism evidence="6 7">
    <name type="scientific">Vermiconidia calcicola</name>
    <dbReference type="NCBI Taxonomy" id="1690605"/>
    <lineage>
        <taxon>Eukaryota</taxon>
        <taxon>Fungi</taxon>
        <taxon>Dikarya</taxon>
        <taxon>Ascomycota</taxon>
        <taxon>Pezizomycotina</taxon>
        <taxon>Dothideomycetes</taxon>
        <taxon>Dothideomycetidae</taxon>
        <taxon>Mycosphaerellales</taxon>
        <taxon>Extremaceae</taxon>
        <taxon>Vermiconidia</taxon>
    </lineage>
</organism>
<evidence type="ECO:0000256" key="2">
    <source>
        <dbReference type="ARBA" id="ARBA00022801"/>
    </source>
</evidence>
<proteinExistence type="inferred from homology"/>
<evidence type="ECO:0000256" key="3">
    <source>
        <dbReference type="SAM" id="SignalP"/>
    </source>
</evidence>
<feature type="signal peptide" evidence="3">
    <location>
        <begin position="1"/>
        <end position="18"/>
    </location>
</feature>
<dbReference type="Gene3D" id="3.40.50.1820">
    <property type="entry name" value="alpha/beta hydrolase"/>
    <property type="match status" value="1"/>
</dbReference>
<dbReference type="InterPro" id="IPR029058">
    <property type="entry name" value="AB_hydrolase_fold"/>
</dbReference>
<dbReference type="PANTHER" id="PTHR43248">
    <property type="entry name" value="2-SUCCINYL-6-HYDROXY-2,4-CYCLOHEXADIENE-1-CARBOXYLATE SYNTHASE"/>
    <property type="match status" value="1"/>
</dbReference>
<keyword evidence="3" id="KW-0732">Signal</keyword>
<dbReference type="EMBL" id="JAXLQG010000001">
    <property type="protein sequence ID" value="KAK5545504.1"/>
    <property type="molecule type" value="Genomic_DNA"/>
</dbReference>
<evidence type="ECO:0008006" key="8">
    <source>
        <dbReference type="Google" id="ProtNLM"/>
    </source>
</evidence>
<feature type="chain" id="PRO_5043429459" description="Peptidase S33 tripeptidyl aminopeptidase-like C-terminal domain-containing protein" evidence="3">
    <location>
        <begin position="19"/>
        <end position="604"/>
    </location>
</feature>
<comment type="caution">
    <text evidence="6">The sequence shown here is derived from an EMBL/GenBank/DDBJ whole genome shotgun (WGS) entry which is preliminary data.</text>
</comment>
<reference evidence="6 7" key="1">
    <citation type="submission" date="2023-06" db="EMBL/GenBank/DDBJ databases">
        <title>Black Yeasts Isolated from many extreme environments.</title>
        <authorList>
            <person name="Coleine C."/>
            <person name="Stajich J.E."/>
            <person name="Selbmann L."/>
        </authorList>
    </citation>
    <scope>NUCLEOTIDE SEQUENCE [LARGE SCALE GENOMIC DNA]</scope>
    <source>
        <strain evidence="6 7">CCFEE 5887</strain>
    </source>
</reference>